<dbReference type="InterPro" id="IPR003961">
    <property type="entry name" value="FN3_dom"/>
</dbReference>
<dbReference type="SMART" id="SM01411">
    <property type="entry name" value="Ephrin_rec_like"/>
    <property type="match status" value="1"/>
</dbReference>
<dbReference type="FunFam" id="3.30.200.20:FF:000001">
    <property type="entry name" value="Ephrin type-A receptor 5"/>
    <property type="match status" value="1"/>
</dbReference>
<evidence type="ECO:0000313" key="30">
    <source>
        <dbReference type="Ensembl" id="ENSNBRP00000016109.1"/>
    </source>
</evidence>
<evidence type="ECO:0000256" key="20">
    <source>
        <dbReference type="PIRSR" id="PIRSR000666-1"/>
    </source>
</evidence>
<dbReference type="InterPro" id="IPR008266">
    <property type="entry name" value="Tyr_kinase_AS"/>
</dbReference>
<feature type="disulfide bond" evidence="22">
    <location>
        <begin position="68"/>
        <end position="186"/>
    </location>
</feature>
<protein>
    <recommendedName>
        <fullName evidence="2">receptor protein-tyrosine kinase</fullName>
        <ecNumber evidence="2">2.7.10.1</ecNumber>
    </recommendedName>
</protein>
<dbReference type="CDD" id="cd05066">
    <property type="entry name" value="PTKc_EphR_A"/>
    <property type="match status" value="1"/>
</dbReference>
<dbReference type="PANTHER" id="PTHR46877">
    <property type="entry name" value="EPH RECEPTOR A5"/>
    <property type="match status" value="1"/>
</dbReference>
<evidence type="ECO:0000256" key="10">
    <source>
        <dbReference type="ARBA" id="ARBA00022741"/>
    </source>
</evidence>
<dbReference type="InterPro" id="IPR001090">
    <property type="entry name" value="Ephrin_rcpt_lig-bd_dom"/>
</dbReference>
<feature type="binding site" evidence="21 23">
    <location>
        <position position="638"/>
    </location>
    <ligand>
        <name>ATP</name>
        <dbReference type="ChEBI" id="CHEBI:30616"/>
    </ligand>
</feature>
<dbReference type="GO" id="GO:0005524">
    <property type="term" value="F:ATP binding"/>
    <property type="evidence" value="ECO:0007669"/>
    <property type="project" value="UniProtKB-UniRule"/>
</dbReference>
<evidence type="ECO:0000256" key="24">
    <source>
        <dbReference type="SAM" id="Phobius"/>
    </source>
</evidence>
<dbReference type="Pfam" id="PF01404">
    <property type="entry name" value="Ephrin_lbd"/>
    <property type="match status" value="1"/>
</dbReference>
<dbReference type="InterPro" id="IPR001426">
    <property type="entry name" value="Tyr_kinase_rcpt_V_CS"/>
</dbReference>
<dbReference type="InterPro" id="IPR017441">
    <property type="entry name" value="Protein_kinase_ATP_BS"/>
</dbReference>
<comment type="catalytic activity">
    <reaction evidence="19">
        <text>L-tyrosyl-[protein] + ATP = O-phospho-L-tyrosyl-[protein] + ADP + H(+)</text>
        <dbReference type="Rhea" id="RHEA:10596"/>
        <dbReference type="Rhea" id="RHEA-COMP:10136"/>
        <dbReference type="Rhea" id="RHEA-COMP:20101"/>
        <dbReference type="ChEBI" id="CHEBI:15378"/>
        <dbReference type="ChEBI" id="CHEBI:30616"/>
        <dbReference type="ChEBI" id="CHEBI:46858"/>
        <dbReference type="ChEBI" id="CHEBI:61978"/>
        <dbReference type="ChEBI" id="CHEBI:456216"/>
        <dbReference type="EC" id="2.7.10.1"/>
    </reaction>
</comment>
<dbReference type="GO" id="GO:0005886">
    <property type="term" value="C:plasma membrane"/>
    <property type="evidence" value="ECO:0007669"/>
    <property type="project" value="UniProtKB-SubCell"/>
</dbReference>
<dbReference type="InterPro" id="IPR011009">
    <property type="entry name" value="Kinase-like_dom_sf"/>
</dbReference>
<keyword evidence="8 25" id="KW-0732">Signal</keyword>
<comment type="subcellular location">
    <subcellularLocation>
        <location evidence="1">Cell membrane</location>
        <topology evidence="1">Single-pass type I membrane protein</topology>
    </subcellularLocation>
</comment>
<dbReference type="InterPro" id="IPR036116">
    <property type="entry name" value="FN3_sf"/>
</dbReference>
<dbReference type="Gene3D" id="2.10.50.10">
    <property type="entry name" value="Tumor Necrosis Factor Receptor, subunit A, domain 2"/>
    <property type="match status" value="1"/>
</dbReference>
<reference evidence="30" key="1">
    <citation type="submission" date="2025-08" db="UniProtKB">
        <authorList>
            <consortium name="Ensembl"/>
        </authorList>
    </citation>
    <scope>IDENTIFICATION</scope>
</reference>
<dbReference type="Proteomes" id="UP000261580">
    <property type="component" value="Unassembled WGS sequence"/>
</dbReference>
<keyword evidence="5" id="KW-0597">Phosphoprotein</keyword>
<name>A0A3Q4MPP0_NEOBR</name>
<dbReference type="PROSITE" id="PS50853">
    <property type="entry name" value="FN3"/>
    <property type="match status" value="2"/>
</dbReference>
<dbReference type="PANTHER" id="PTHR46877:SF9">
    <property type="entry name" value="EPHRIN TYPE-A RECEPTOR 7"/>
    <property type="match status" value="1"/>
</dbReference>
<keyword evidence="9" id="KW-0677">Repeat</keyword>
<feature type="disulfide bond" evidence="22">
    <location>
        <begin position="103"/>
        <end position="113"/>
    </location>
</feature>
<keyword evidence="16" id="KW-0829">Tyrosine-protein kinase</keyword>
<dbReference type="InterPro" id="IPR001245">
    <property type="entry name" value="Ser-Thr/Tyr_kinase_cat_dom"/>
</dbReference>
<dbReference type="InterPro" id="IPR008979">
    <property type="entry name" value="Galactose-bd-like_sf"/>
</dbReference>
<dbReference type="SUPFAM" id="SSF47769">
    <property type="entry name" value="SAM/Pointed domain"/>
    <property type="match status" value="1"/>
</dbReference>
<evidence type="ECO:0000256" key="6">
    <source>
        <dbReference type="ARBA" id="ARBA00022679"/>
    </source>
</evidence>
<dbReference type="Pfam" id="PF07699">
    <property type="entry name" value="Ephrin_rec_like"/>
    <property type="match status" value="1"/>
</dbReference>
<evidence type="ECO:0000256" key="22">
    <source>
        <dbReference type="PIRSR" id="PIRSR000666-3"/>
    </source>
</evidence>
<dbReference type="SUPFAM" id="SSF49785">
    <property type="entry name" value="Galactose-binding domain-like"/>
    <property type="match status" value="1"/>
</dbReference>
<evidence type="ECO:0000259" key="28">
    <source>
        <dbReference type="PROSITE" id="PS50853"/>
    </source>
</evidence>
<keyword evidence="10 21" id="KW-0547">Nucleotide-binding</keyword>
<dbReference type="SUPFAM" id="SSF49265">
    <property type="entry name" value="Fibronectin type III"/>
    <property type="match status" value="1"/>
</dbReference>
<evidence type="ECO:0000256" key="5">
    <source>
        <dbReference type="ARBA" id="ARBA00022553"/>
    </source>
</evidence>
<keyword evidence="13" id="KW-0524">Neurogenesis</keyword>
<evidence type="ECO:0000256" key="14">
    <source>
        <dbReference type="ARBA" id="ARBA00022989"/>
    </source>
</evidence>
<keyword evidence="18" id="KW-0325">Glycoprotein</keyword>
<dbReference type="InterPro" id="IPR013783">
    <property type="entry name" value="Ig-like_fold"/>
</dbReference>
<evidence type="ECO:0000256" key="17">
    <source>
        <dbReference type="ARBA" id="ARBA00023170"/>
    </source>
</evidence>
<sequence>MCGLSVIPRPDAPVRFNHLLLGFLSLVILLDSKAQQTELEWISYPPNGWEEISGLDENYTPIRTYQVCQVMEPNQNNWLRTNWIEKGDAQRIFVELKFTLRDCNSLPGVVGTCKETFNLYYQETDSEVGRSLRENQYVKIDTIAADESFTQGDLGERKMKLNTEVRIIGPLSRRGFYLAFQDVGACIALVSVKVYYKKCWSIIENLATFPDTVTGSEFSSLVEVEGMCVSDAEEEADNSPKMHCSAEGEWLVPIGKCICKAGFHQKGDACEPCGRGFYKSSSQDLQCSRCPVHSFNDREGSWRCDCEDGYYRALSDPPSVACTRPPSAPQNLVYNINQTTVSLEWSPPADTGGRNDVTYRVICRRCSWEPEECVPCGLNVGYSPAQSGLVDTYVTAVDLLAHANYTFEVEAVNGVSDLSRTQRLFAAVSIATGQAAPSQVSEVIKERVQQHSVHLSWQEPQQPNGVITEYEIKYYEKVSLRYICLSKSTSATVNNLKPSTAYVFQIRAFTEAGYVHSKCFRFSLVCVSISSAAIVSSEQNPVIIIAVVAVAGTIILVFMVFGFIIGRRYALAVKFPGTKTYIDPETYEDPNRAVHQFAKELDASCIKIERVIGAGEFGEVCSGRLKLPGKRDVSVAIKTLKVGYTEKQRRDFLCEASIMGQFDHPNVVHLEGVVTRGKPVMIVIEYMENGSLDAFLRKHDGQFTVIQLVGMLRGIAAGMRYLSDMGYVHRDLAARNILVNCNLVCKVSDFGLSRVIDDDPEAVYTTTGGKIPVRWTAPEAIQYRKFTSASDVWSYGVVMWEVMSYGERPYWDMSNQDVIKAIEEGYRLPAPMDCPPGLHQLMLDCWQKDRAERPKFDQIVGILDKMIRNPNTLKTPVGTTPDFTSFRSVGEWLEAIKMERYRDNFTAAGYSSLESPVKPTEAFFIFSLSSLKCPHWATSTKKGFLLDLFFHPKPVTEIGSEI</sequence>
<feature type="domain" description="SAM" evidence="27">
    <location>
        <begin position="884"/>
        <end position="914"/>
    </location>
</feature>
<keyword evidence="7 24" id="KW-0812">Transmembrane</keyword>
<feature type="domain" description="Fibronectin type-III" evidence="28">
    <location>
        <begin position="436"/>
        <end position="532"/>
    </location>
</feature>
<keyword evidence="11" id="KW-0418">Kinase</keyword>
<evidence type="ECO:0000256" key="11">
    <source>
        <dbReference type="ARBA" id="ARBA00022777"/>
    </source>
</evidence>
<feature type="transmembrane region" description="Helical" evidence="24">
    <location>
        <begin position="542"/>
        <end position="565"/>
    </location>
</feature>
<dbReference type="Gene3D" id="2.60.40.10">
    <property type="entry name" value="Immunoglobulins"/>
    <property type="match status" value="2"/>
</dbReference>
<dbReference type="Pfam" id="PF14575">
    <property type="entry name" value="EphA2_TM"/>
    <property type="match status" value="1"/>
</dbReference>
<dbReference type="Ensembl" id="ENSNBRT00000016542.1">
    <property type="protein sequence ID" value="ENSNBRP00000016109.1"/>
    <property type="gene ID" value="ENSNBRG00000011772.1"/>
</dbReference>
<dbReference type="InterPro" id="IPR001660">
    <property type="entry name" value="SAM"/>
</dbReference>
<dbReference type="EC" id="2.7.10.1" evidence="2"/>
<dbReference type="SMART" id="SM00615">
    <property type="entry name" value="EPH_lbd"/>
    <property type="match status" value="1"/>
</dbReference>
<feature type="chain" id="PRO_5018630357" description="receptor protein-tyrosine kinase" evidence="25">
    <location>
        <begin position="35"/>
        <end position="962"/>
    </location>
</feature>
<dbReference type="Gene3D" id="1.10.150.50">
    <property type="entry name" value="Transcription Factor, Ets-1"/>
    <property type="match status" value="1"/>
</dbReference>
<evidence type="ECO:0000313" key="31">
    <source>
        <dbReference type="Proteomes" id="UP000261580"/>
    </source>
</evidence>
<dbReference type="InterPro" id="IPR011641">
    <property type="entry name" value="Tyr-kin_ephrin_A/B_rcpt-like"/>
</dbReference>
<dbReference type="CDD" id="cd00063">
    <property type="entry name" value="FN3"/>
    <property type="match status" value="2"/>
</dbReference>
<evidence type="ECO:0000256" key="16">
    <source>
        <dbReference type="ARBA" id="ARBA00023137"/>
    </source>
</evidence>
<evidence type="ECO:0000256" key="4">
    <source>
        <dbReference type="ARBA" id="ARBA00022475"/>
    </source>
</evidence>
<evidence type="ECO:0000256" key="19">
    <source>
        <dbReference type="ARBA" id="ARBA00051243"/>
    </source>
</evidence>
<dbReference type="InterPro" id="IPR020635">
    <property type="entry name" value="Tyr_kinase_cat_dom"/>
</dbReference>
<dbReference type="GO" id="GO:0007411">
    <property type="term" value="P:axon guidance"/>
    <property type="evidence" value="ECO:0007669"/>
    <property type="project" value="TreeGrafter"/>
</dbReference>
<feature type="domain" description="Fibronectin type-III" evidence="28">
    <location>
        <begin position="325"/>
        <end position="435"/>
    </location>
</feature>
<dbReference type="PROSITE" id="PS00790">
    <property type="entry name" value="RECEPTOR_TYR_KIN_V_1"/>
    <property type="match status" value="1"/>
</dbReference>
<dbReference type="Pfam" id="PF07647">
    <property type="entry name" value="SAM_2"/>
    <property type="match status" value="1"/>
</dbReference>
<dbReference type="SMART" id="SM00060">
    <property type="entry name" value="FN3"/>
    <property type="match status" value="2"/>
</dbReference>
<organism evidence="30 31">
    <name type="scientific">Neolamprologus brichardi</name>
    <name type="common">Fairy cichlid</name>
    <name type="synonym">Lamprologus brichardi</name>
    <dbReference type="NCBI Taxonomy" id="32507"/>
    <lineage>
        <taxon>Eukaryota</taxon>
        <taxon>Metazoa</taxon>
        <taxon>Chordata</taxon>
        <taxon>Craniata</taxon>
        <taxon>Vertebrata</taxon>
        <taxon>Euteleostomi</taxon>
        <taxon>Actinopterygii</taxon>
        <taxon>Neopterygii</taxon>
        <taxon>Teleostei</taxon>
        <taxon>Neoteleostei</taxon>
        <taxon>Acanthomorphata</taxon>
        <taxon>Ovalentaria</taxon>
        <taxon>Cichlomorphae</taxon>
        <taxon>Cichliformes</taxon>
        <taxon>Cichlidae</taxon>
        <taxon>African cichlids</taxon>
        <taxon>Pseudocrenilabrinae</taxon>
        <taxon>Lamprologini</taxon>
        <taxon>Neolamprologus</taxon>
    </lineage>
</organism>
<dbReference type="Gene3D" id="1.10.510.10">
    <property type="entry name" value="Transferase(Phosphotransferase) domain 1"/>
    <property type="match status" value="1"/>
</dbReference>
<feature type="binding site" evidence="21">
    <location>
        <begin position="612"/>
        <end position="620"/>
    </location>
    <ligand>
        <name>ATP</name>
        <dbReference type="ChEBI" id="CHEBI:30616"/>
    </ligand>
</feature>
<dbReference type="Bgee" id="ENSNBRG00000011772">
    <property type="expression patterns" value="Expressed in brain and 1 other cell type or tissue"/>
</dbReference>
<evidence type="ECO:0000256" key="12">
    <source>
        <dbReference type="ARBA" id="ARBA00022840"/>
    </source>
</evidence>
<keyword evidence="14 24" id="KW-1133">Transmembrane helix</keyword>
<dbReference type="SMART" id="SM00219">
    <property type="entry name" value="TyrKc"/>
    <property type="match status" value="1"/>
</dbReference>
<dbReference type="AlphaFoldDB" id="A0A3Q4MPP0"/>
<dbReference type="Gene3D" id="2.60.40.1770">
    <property type="entry name" value="ephrin a2 ectodomain"/>
    <property type="match status" value="1"/>
</dbReference>
<feature type="domain" description="Protein kinase" evidence="26">
    <location>
        <begin position="606"/>
        <end position="867"/>
    </location>
</feature>
<dbReference type="PRINTS" id="PR00109">
    <property type="entry name" value="TYRKINASE"/>
</dbReference>
<evidence type="ECO:0000256" key="21">
    <source>
        <dbReference type="PIRSR" id="PIRSR000666-2"/>
    </source>
</evidence>
<dbReference type="InterPro" id="IPR000719">
    <property type="entry name" value="Prot_kinase_dom"/>
</dbReference>
<keyword evidence="31" id="KW-1185">Reference proteome</keyword>
<evidence type="ECO:0000256" key="9">
    <source>
        <dbReference type="ARBA" id="ARBA00022737"/>
    </source>
</evidence>
<dbReference type="InterPro" id="IPR050449">
    <property type="entry name" value="Ephrin_rcpt_TKs"/>
</dbReference>
<dbReference type="SUPFAM" id="SSF56112">
    <property type="entry name" value="Protein kinase-like (PK-like)"/>
    <property type="match status" value="1"/>
</dbReference>
<dbReference type="PROSITE" id="PS00109">
    <property type="entry name" value="PROTEIN_KINASE_TYR"/>
    <property type="match status" value="1"/>
</dbReference>
<evidence type="ECO:0000256" key="7">
    <source>
        <dbReference type="ARBA" id="ARBA00022692"/>
    </source>
</evidence>
<dbReference type="PRINTS" id="PR00014">
    <property type="entry name" value="FNTYPEIII"/>
</dbReference>
<feature type="signal peptide" evidence="25">
    <location>
        <begin position="1"/>
        <end position="34"/>
    </location>
</feature>
<dbReference type="GO" id="GO:0030425">
    <property type="term" value="C:dendrite"/>
    <property type="evidence" value="ECO:0007669"/>
    <property type="project" value="TreeGrafter"/>
</dbReference>
<dbReference type="Pfam" id="PF00041">
    <property type="entry name" value="fn3"/>
    <property type="match status" value="2"/>
</dbReference>
<dbReference type="Gene3D" id="3.30.200.20">
    <property type="entry name" value="Phosphorylase Kinase, domain 1"/>
    <property type="match status" value="1"/>
</dbReference>
<keyword evidence="17" id="KW-0675">Receptor</keyword>
<evidence type="ECO:0000256" key="18">
    <source>
        <dbReference type="ARBA" id="ARBA00023180"/>
    </source>
</evidence>
<dbReference type="Gene3D" id="2.60.120.260">
    <property type="entry name" value="Galactose-binding domain-like"/>
    <property type="match status" value="1"/>
</dbReference>
<dbReference type="InterPro" id="IPR013761">
    <property type="entry name" value="SAM/pointed_sf"/>
</dbReference>
<feature type="domain" description="Eph LBD" evidence="29">
    <location>
        <begin position="26"/>
        <end position="204"/>
    </location>
</feature>
<dbReference type="InterPro" id="IPR027936">
    <property type="entry name" value="Eph_TM"/>
</dbReference>
<keyword evidence="22" id="KW-1015">Disulfide bond</keyword>
<evidence type="ECO:0000259" key="29">
    <source>
        <dbReference type="PROSITE" id="PS51550"/>
    </source>
</evidence>
<dbReference type="Pfam" id="PF07714">
    <property type="entry name" value="PK_Tyr_Ser-Thr"/>
    <property type="match status" value="1"/>
</dbReference>
<keyword evidence="12 21" id="KW-0067">ATP-binding</keyword>
<dbReference type="PROSITE" id="PS00107">
    <property type="entry name" value="PROTEIN_KINASE_ATP"/>
    <property type="match status" value="1"/>
</dbReference>
<dbReference type="PIRSF" id="PIRSF000666">
    <property type="entry name" value="TyrPK_ephrin_receptor"/>
    <property type="match status" value="1"/>
</dbReference>
<evidence type="ECO:0000256" key="25">
    <source>
        <dbReference type="SAM" id="SignalP"/>
    </source>
</evidence>
<keyword evidence="4" id="KW-1003">Cell membrane</keyword>
<evidence type="ECO:0000256" key="15">
    <source>
        <dbReference type="ARBA" id="ARBA00023136"/>
    </source>
</evidence>
<evidence type="ECO:0000256" key="13">
    <source>
        <dbReference type="ARBA" id="ARBA00022902"/>
    </source>
</evidence>
<feature type="active site" description="Proton acceptor" evidence="20">
    <location>
        <position position="731"/>
    </location>
</feature>
<evidence type="ECO:0000259" key="27">
    <source>
        <dbReference type="PROSITE" id="PS50105"/>
    </source>
</evidence>
<dbReference type="FunFam" id="2.60.120.260:FF:000001">
    <property type="entry name" value="Ephrin type-A receptor 7"/>
    <property type="match status" value="1"/>
</dbReference>
<dbReference type="PROSITE" id="PS50105">
    <property type="entry name" value="SAM_DOMAIN"/>
    <property type="match status" value="1"/>
</dbReference>
<evidence type="ECO:0000256" key="23">
    <source>
        <dbReference type="PROSITE-ProRule" id="PRU10141"/>
    </source>
</evidence>
<keyword evidence="3" id="KW-0217">Developmental protein</keyword>
<dbReference type="GeneTree" id="ENSGT00940000167164"/>
<dbReference type="Pfam" id="PF25599">
    <property type="entry name" value="Ephrin_CRD"/>
    <property type="match status" value="1"/>
</dbReference>
<evidence type="ECO:0000256" key="8">
    <source>
        <dbReference type="ARBA" id="ARBA00022729"/>
    </source>
</evidence>
<proteinExistence type="predicted"/>
<evidence type="ECO:0000256" key="1">
    <source>
        <dbReference type="ARBA" id="ARBA00004251"/>
    </source>
</evidence>
<dbReference type="FunFam" id="2.10.50.10:FF:000001">
    <property type="entry name" value="Ephrin type-A receptor 5"/>
    <property type="match status" value="1"/>
</dbReference>
<dbReference type="PROSITE" id="PS50011">
    <property type="entry name" value="PROTEIN_KINASE_DOM"/>
    <property type="match status" value="1"/>
</dbReference>
<keyword evidence="15 24" id="KW-0472">Membrane</keyword>
<evidence type="ECO:0000256" key="3">
    <source>
        <dbReference type="ARBA" id="ARBA00022473"/>
    </source>
</evidence>
<evidence type="ECO:0000256" key="2">
    <source>
        <dbReference type="ARBA" id="ARBA00011902"/>
    </source>
</evidence>
<accession>A0A3Q4MPP0</accession>
<dbReference type="GO" id="GO:0005005">
    <property type="term" value="F:transmembrane-ephrin receptor activity"/>
    <property type="evidence" value="ECO:0007669"/>
    <property type="project" value="TreeGrafter"/>
</dbReference>
<dbReference type="FunFam" id="2.60.40.1770:FF:000001">
    <property type="entry name" value="Ephrin type-A receptor 5"/>
    <property type="match status" value="1"/>
</dbReference>
<dbReference type="FunFam" id="1.10.510.10:FF:000130">
    <property type="entry name" value="Ephrin type-A receptor 7"/>
    <property type="match status" value="1"/>
</dbReference>
<keyword evidence="6" id="KW-0808">Transferase</keyword>
<evidence type="ECO:0000259" key="26">
    <source>
        <dbReference type="PROSITE" id="PS50011"/>
    </source>
</evidence>
<dbReference type="InterPro" id="IPR016257">
    <property type="entry name" value="Tyr_kinase_ephrin_rcpt"/>
</dbReference>
<reference evidence="30" key="2">
    <citation type="submission" date="2025-09" db="UniProtKB">
        <authorList>
            <consortium name="Ensembl"/>
        </authorList>
    </citation>
    <scope>IDENTIFICATION</scope>
</reference>
<dbReference type="FunFam" id="2.60.40.10:FF:000190">
    <property type="entry name" value="Ephrin type-A receptor 7"/>
    <property type="match status" value="1"/>
</dbReference>
<dbReference type="PROSITE" id="PS51550">
    <property type="entry name" value="EPH_LBD"/>
    <property type="match status" value="1"/>
</dbReference>